<dbReference type="HOGENOM" id="CLU_1802741_0_0_9"/>
<proteinExistence type="predicted"/>
<organism evidence="3 4">
    <name type="scientific">[Clostridium] clostridioforme 90A8</name>
    <dbReference type="NCBI Taxonomy" id="999408"/>
    <lineage>
        <taxon>Bacteria</taxon>
        <taxon>Bacillati</taxon>
        <taxon>Bacillota</taxon>
        <taxon>Clostridia</taxon>
        <taxon>Lachnospirales</taxon>
        <taxon>Lachnospiraceae</taxon>
        <taxon>Enterocloster</taxon>
    </lineage>
</organism>
<feature type="region of interest" description="Disordered" evidence="2">
    <location>
        <begin position="59"/>
        <end position="93"/>
    </location>
</feature>
<dbReference type="InterPro" id="IPR018389">
    <property type="entry name" value="DctP_fam"/>
</dbReference>
<keyword evidence="1" id="KW-0732">Signal</keyword>
<dbReference type="Gene3D" id="3.40.190.170">
    <property type="entry name" value="Bacterial extracellular solute-binding protein, family 7"/>
    <property type="match status" value="1"/>
</dbReference>
<sequence>MCTIIIDKNIGIYYNNTIEITLKINKTYNSGGFPNEKNAETYCSSNNRKMAIVMTSTACSSGSGSTTATPENKETTAVQSAEEEKKEDTAAAPEENYTLMFGHAQTETHPYQACFQEWADAVAEKTNGGLVIDLYPSNTLGSE</sequence>
<evidence type="ECO:0000313" key="3">
    <source>
        <dbReference type="EMBL" id="ENZ19363.1"/>
    </source>
</evidence>
<dbReference type="GO" id="GO:0055085">
    <property type="term" value="P:transmembrane transport"/>
    <property type="evidence" value="ECO:0007669"/>
    <property type="project" value="InterPro"/>
</dbReference>
<feature type="compositionally biased region" description="Low complexity" evidence="2">
    <location>
        <begin position="59"/>
        <end position="69"/>
    </location>
</feature>
<dbReference type="Proteomes" id="UP000013085">
    <property type="component" value="Unassembled WGS sequence"/>
</dbReference>
<reference evidence="3 4" key="1">
    <citation type="submission" date="2013-01" db="EMBL/GenBank/DDBJ databases">
        <title>The Genome Sequence of Clostridium clostridioforme 90A8.</title>
        <authorList>
            <consortium name="The Broad Institute Genome Sequencing Platform"/>
            <person name="Earl A."/>
            <person name="Ward D."/>
            <person name="Feldgarden M."/>
            <person name="Gevers D."/>
            <person name="Courvalin P."/>
            <person name="Lambert T."/>
            <person name="Walker B."/>
            <person name="Young S.K."/>
            <person name="Zeng Q."/>
            <person name="Gargeya S."/>
            <person name="Fitzgerald M."/>
            <person name="Haas B."/>
            <person name="Abouelleil A."/>
            <person name="Alvarado L."/>
            <person name="Arachchi H.M."/>
            <person name="Berlin A.M."/>
            <person name="Chapman S.B."/>
            <person name="Dewar J."/>
            <person name="Goldberg J."/>
            <person name="Griggs A."/>
            <person name="Gujja S."/>
            <person name="Hansen M."/>
            <person name="Howarth C."/>
            <person name="Imamovic A."/>
            <person name="Larimer J."/>
            <person name="McCowan C."/>
            <person name="Murphy C."/>
            <person name="Neiman D."/>
            <person name="Pearson M."/>
            <person name="Priest M."/>
            <person name="Roberts A."/>
            <person name="Saif S."/>
            <person name="Shea T."/>
            <person name="Sisk P."/>
            <person name="Sykes S."/>
            <person name="Wortman J."/>
            <person name="Nusbaum C."/>
            <person name="Birren B."/>
        </authorList>
    </citation>
    <scope>NUCLEOTIDE SEQUENCE [LARGE SCALE GENOMIC DNA]</scope>
    <source>
        <strain evidence="3 4">90A8</strain>
    </source>
</reference>
<gene>
    <name evidence="3" type="ORF">HMPREF1090_00747</name>
</gene>
<dbReference type="EMBL" id="AGYR01000005">
    <property type="protein sequence ID" value="ENZ19363.1"/>
    <property type="molecule type" value="Genomic_DNA"/>
</dbReference>
<evidence type="ECO:0000256" key="2">
    <source>
        <dbReference type="SAM" id="MobiDB-lite"/>
    </source>
</evidence>
<name>A0A0E2HUE5_9FIRM</name>
<protein>
    <submittedName>
        <fullName evidence="3">Uncharacterized protein</fullName>
    </submittedName>
</protein>
<evidence type="ECO:0000313" key="4">
    <source>
        <dbReference type="Proteomes" id="UP000013085"/>
    </source>
</evidence>
<comment type="caution">
    <text evidence="3">The sequence shown here is derived from an EMBL/GenBank/DDBJ whole genome shotgun (WGS) entry which is preliminary data.</text>
</comment>
<dbReference type="AlphaFoldDB" id="A0A0E2HUE5"/>
<dbReference type="InterPro" id="IPR038404">
    <property type="entry name" value="TRAP_DctP_sf"/>
</dbReference>
<dbReference type="Pfam" id="PF03480">
    <property type="entry name" value="DctP"/>
    <property type="match status" value="1"/>
</dbReference>
<accession>A0A0E2HUE5</accession>
<evidence type="ECO:0000256" key="1">
    <source>
        <dbReference type="ARBA" id="ARBA00022729"/>
    </source>
</evidence>
<dbReference type="PATRIC" id="fig|999408.3.peg.796"/>